<organism evidence="2 3">
    <name type="scientific">Methanoculleus frigidifontis</name>
    <dbReference type="NCBI Taxonomy" id="2584085"/>
    <lineage>
        <taxon>Archaea</taxon>
        <taxon>Methanobacteriati</taxon>
        <taxon>Methanobacteriota</taxon>
        <taxon>Stenosarchaea group</taxon>
        <taxon>Methanomicrobia</taxon>
        <taxon>Methanomicrobiales</taxon>
        <taxon>Methanomicrobiaceae</taxon>
        <taxon>Methanoculleus</taxon>
    </lineage>
</organism>
<comment type="caution">
    <text evidence="2">The sequence shown here is derived from an EMBL/GenBank/DDBJ whole genome shotgun (WGS) entry which is preliminary data.</text>
</comment>
<accession>A0ABT8MBY8</accession>
<evidence type="ECO:0000256" key="1">
    <source>
        <dbReference type="SAM" id="MobiDB-lite"/>
    </source>
</evidence>
<evidence type="ECO:0000313" key="3">
    <source>
        <dbReference type="Proteomes" id="UP001168338"/>
    </source>
</evidence>
<evidence type="ECO:0000313" key="2">
    <source>
        <dbReference type="EMBL" id="MDN7025459.1"/>
    </source>
</evidence>
<proteinExistence type="predicted"/>
<keyword evidence="3" id="KW-1185">Reference proteome</keyword>
<reference evidence="2" key="1">
    <citation type="submission" date="2019-05" db="EMBL/GenBank/DDBJ databases">
        <title>Methanoculleus sp. FWC-SCC1, a methanogenic archaeon isolated from deep marine cold seep.</title>
        <authorList>
            <person name="Chen Y.-W."/>
            <person name="Chen S.-C."/>
            <person name="Teng N.-H."/>
            <person name="Lai M.-C."/>
        </authorList>
    </citation>
    <scope>NUCLEOTIDE SEQUENCE</scope>
    <source>
        <strain evidence="2">FWC-SCC1</strain>
    </source>
</reference>
<sequence length="188" mass="21311">MTLYSHSADHIPRSREEHHSGTIDHCRPLAKARLVRGYLDRGGTGRGTYWVLHPEFHRRLMAPGHPDREAAKTRVLSVLRQRAGRGSLGNCATQHPLPLRHVLEGRGNGVEESFILLDPNSDPRSGTMPVEVDGTLINNMTIQLDQPLKNGEEKVIVRLKNRPKKMTKLYAPEEYILKLAEKDLEELY</sequence>
<dbReference type="EMBL" id="VCYH01000007">
    <property type="protein sequence ID" value="MDN7025459.1"/>
    <property type="molecule type" value="Genomic_DNA"/>
</dbReference>
<protein>
    <submittedName>
        <fullName evidence="2">Uncharacterized protein</fullName>
    </submittedName>
</protein>
<gene>
    <name evidence="2" type="ORF">FGU65_11240</name>
</gene>
<feature type="region of interest" description="Disordered" evidence="1">
    <location>
        <begin position="1"/>
        <end position="23"/>
    </location>
</feature>
<feature type="compositionally biased region" description="Basic and acidic residues" evidence="1">
    <location>
        <begin position="7"/>
        <end position="23"/>
    </location>
</feature>
<dbReference type="Proteomes" id="UP001168338">
    <property type="component" value="Unassembled WGS sequence"/>
</dbReference>
<name>A0ABT8MBY8_9EURY</name>